<evidence type="ECO:0000256" key="8">
    <source>
        <dbReference type="ARBA" id="ARBA00024536"/>
    </source>
</evidence>
<dbReference type="EMBL" id="VMKJ01000009">
    <property type="protein sequence ID" value="TVO37641.1"/>
    <property type="molecule type" value="Genomic_DNA"/>
</dbReference>
<evidence type="ECO:0000256" key="6">
    <source>
        <dbReference type="ARBA" id="ARBA00023239"/>
    </source>
</evidence>
<reference evidence="11 12" key="1">
    <citation type="submission" date="2019-07" db="EMBL/GenBank/DDBJ databases">
        <title>The draft genome sequence of Vibrio algivorus M1486.</title>
        <authorList>
            <person name="Meng X."/>
        </authorList>
    </citation>
    <scope>NUCLEOTIDE SEQUENCE [LARGE SCALE GENOMIC DNA]</scope>
    <source>
        <strain evidence="11 12">M1486</strain>
    </source>
</reference>
<comment type="similarity">
    <text evidence="1 9 10">Belongs to the ferrochelatase family.</text>
</comment>
<dbReference type="EC" id="4.98.1.1" evidence="9 10"/>
<name>A0A557PAG4_9VIBR</name>
<dbReference type="AlphaFoldDB" id="A0A557PAG4"/>
<dbReference type="UniPathway" id="UPA00252">
    <property type="reaction ID" value="UER00325"/>
</dbReference>
<dbReference type="PANTHER" id="PTHR11108">
    <property type="entry name" value="FERROCHELATASE"/>
    <property type="match status" value="1"/>
</dbReference>
<comment type="caution">
    <text evidence="11">The sequence shown here is derived from an EMBL/GenBank/DDBJ whole genome shotgun (WGS) entry which is preliminary data.</text>
</comment>
<protein>
    <recommendedName>
        <fullName evidence="9 10">Ferrochelatase</fullName>
        <ecNumber evidence="9 10">4.98.1.1</ecNumber>
    </recommendedName>
    <alternativeName>
        <fullName evidence="9">Heme synthase</fullName>
    </alternativeName>
    <alternativeName>
        <fullName evidence="9">Protoheme ferro-lyase</fullName>
    </alternativeName>
</protein>
<keyword evidence="6 9" id="KW-0456">Lyase</keyword>
<keyword evidence="5 9" id="KW-0350">Heme biosynthesis</keyword>
<evidence type="ECO:0000256" key="7">
    <source>
        <dbReference type="ARBA" id="ARBA00023244"/>
    </source>
</evidence>
<comment type="subcellular location">
    <subcellularLocation>
        <location evidence="9 10">Cytoplasm</location>
    </subcellularLocation>
</comment>
<dbReference type="GO" id="GO:0006783">
    <property type="term" value="P:heme biosynthetic process"/>
    <property type="evidence" value="ECO:0007669"/>
    <property type="project" value="UniProtKB-UniRule"/>
</dbReference>
<dbReference type="SUPFAM" id="SSF53800">
    <property type="entry name" value="Chelatase"/>
    <property type="match status" value="1"/>
</dbReference>
<evidence type="ECO:0000256" key="2">
    <source>
        <dbReference type="ARBA" id="ARBA00022490"/>
    </source>
</evidence>
<dbReference type="CDD" id="cd00419">
    <property type="entry name" value="Ferrochelatase_C"/>
    <property type="match status" value="1"/>
</dbReference>
<comment type="pathway">
    <text evidence="9 10">Porphyrin-containing compound metabolism; protoheme biosynthesis; protoheme from protoporphyrin-IX: step 1/1.</text>
</comment>
<dbReference type="HAMAP" id="MF_00323">
    <property type="entry name" value="Ferrochelatase"/>
    <property type="match status" value="1"/>
</dbReference>
<keyword evidence="4 9" id="KW-0408">Iron</keyword>
<dbReference type="Gene3D" id="3.40.50.1400">
    <property type="match status" value="2"/>
</dbReference>
<evidence type="ECO:0000256" key="3">
    <source>
        <dbReference type="ARBA" id="ARBA00022723"/>
    </source>
</evidence>
<dbReference type="Pfam" id="PF00762">
    <property type="entry name" value="Ferrochelatase"/>
    <property type="match status" value="1"/>
</dbReference>
<keyword evidence="7 9" id="KW-0627">Porphyrin biosynthesis</keyword>
<dbReference type="CDD" id="cd03411">
    <property type="entry name" value="Ferrochelatase_N"/>
    <property type="match status" value="1"/>
</dbReference>
<comment type="function">
    <text evidence="9 10">Catalyzes the ferrous insertion into protoporphyrin IX.</text>
</comment>
<comment type="catalytic activity">
    <reaction evidence="9 10">
        <text>heme b + 2 H(+) = protoporphyrin IX + Fe(2+)</text>
        <dbReference type="Rhea" id="RHEA:22584"/>
        <dbReference type="ChEBI" id="CHEBI:15378"/>
        <dbReference type="ChEBI" id="CHEBI:29033"/>
        <dbReference type="ChEBI" id="CHEBI:57306"/>
        <dbReference type="ChEBI" id="CHEBI:60344"/>
        <dbReference type="EC" id="4.98.1.1"/>
    </reaction>
</comment>
<feature type="binding site" evidence="9">
    <location>
        <position position="277"/>
    </location>
    <ligand>
        <name>Fe(2+)</name>
        <dbReference type="ChEBI" id="CHEBI:29033"/>
    </ligand>
</feature>
<dbReference type="InterPro" id="IPR033659">
    <property type="entry name" value="Ferrochelatase_N"/>
</dbReference>
<comment type="catalytic activity">
    <reaction evidence="8">
        <text>Fe-coproporphyrin III + 2 H(+) = coproporphyrin III + Fe(2+)</text>
        <dbReference type="Rhea" id="RHEA:49572"/>
        <dbReference type="ChEBI" id="CHEBI:15378"/>
        <dbReference type="ChEBI" id="CHEBI:29033"/>
        <dbReference type="ChEBI" id="CHEBI:68438"/>
        <dbReference type="ChEBI" id="CHEBI:131725"/>
        <dbReference type="EC" id="4.99.1.9"/>
    </reaction>
    <physiologicalReaction direction="right-to-left" evidence="8">
        <dbReference type="Rhea" id="RHEA:49574"/>
    </physiologicalReaction>
</comment>
<dbReference type="InterPro" id="IPR033644">
    <property type="entry name" value="Ferrochelatase_C"/>
</dbReference>
<dbReference type="InterPro" id="IPR001015">
    <property type="entry name" value="Ferrochelatase"/>
</dbReference>
<evidence type="ECO:0000256" key="5">
    <source>
        <dbReference type="ARBA" id="ARBA00023133"/>
    </source>
</evidence>
<gene>
    <name evidence="9" type="primary">hemH</name>
    <name evidence="11" type="ORF">FOF44_06725</name>
</gene>
<dbReference type="Proteomes" id="UP000319828">
    <property type="component" value="Unassembled WGS sequence"/>
</dbReference>
<evidence type="ECO:0000313" key="11">
    <source>
        <dbReference type="EMBL" id="TVO37641.1"/>
    </source>
</evidence>
<dbReference type="RefSeq" id="WP_144387838.1">
    <property type="nucleotide sequence ID" value="NZ_CANNCB010000003.1"/>
</dbReference>
<dbReference type="GO" id="GO:0004325">
    <property type="term" value="F:ferrochelatase activity"/>
    <property type="evidence" value="ECO:0007669"/>
    <property type="project" value="UniProtKB-UniRule"/>
</dbReference>
<evidence type="ECO:0000256" key="1">
    <source>
        <dbReference type="ARBA" id="ARBA00007718"/>
    </source>
</evidence>
<evidence type="ECO:0000256" key="9">
    <source>
        <dbReference type="HAMAP-Rule" id="MF_00323"/>
    </source>
</evidence>
<dbReference type="InterPro" id="IPR019772">
    <property type="entry name" value="Ferrochelatase_AS"/>
</dbReference>
<keyword evidence="2 9" id="KW-0963">Cytoplasm</keyword>
<dbReference type="PROSITE" id="PS00534">
    <property type="entry name" value="FERROCHELATASE"/>
    <property type="match status" value="1"/>
</dbReference>
<evidence type="ECO:0000256" key="10">
    <source>
        <dbReference type="RuleBase" id="RU000607"/>
    </source>
</evidence>
<accession>A0A557PAG4</accession>
<dbReference type="FunFam" id="3.40.50.1400:FF:000002">
    <property type="entry name" value="Ferrochelatase"/>
    <property type="match status" value="1"/>
</dbReference>
<feature type="binding site" evidence="9">
    <location>
        <position position="196"/>
    </location>
    <ligand>
        <name>Fe(2+)</name>
        <dbReference type="ChEBI" id="CHEBI:29033"/>
    </ligand>
</feature>
<dbReference type="GO" id="GO:0005737">
    <property type="term" value="C:cytoplasm"/>
    <property type="evidence" value="ECO:0007669"/>
    <property type="project" value="UniProtKB-SubCell"/>
</dbReference>
<keyword evidence="3 9" id="KW-0479">Metal-binding</keyword>
<evidence type="ECO:0000313" key="12">
    <source>
        <dbReference type="Proteomes" id="UP000319828"/>
    </source>
</evidence>
<dbReference type="NCBIfam" id="TIGR00109">
    <property type="entry name" value="hemH"/>
    <property type="match status" value="1"/>
</dbReference>
<sequence>MGKLIVSKTGILLVNLGTPESPSAQGVKDFLKPFLSDKRVVSIPRLFWWPLLNGVILPLRSPKVAKVYQQVWMDEGSPLMVYSKRQAEKLAKVLQIPVELGMTYGNPSIESGLNKLIEQGCDTITILPLYPQYSSTTTAAVSDALSRSLSKMIALPGYHLIRDYHQHPLYIKALASKVRDYWQQHGQGDYLLCSYHGIPQRLANQGDMYPKHCERTTELLRLELGLSVEQIGMSYQSRFGKEEWLQPYTDKTLENLADKRFEKLDVISPAFACDCIETLEEIAIECKDIYQTAGGQGYRYIECLNDSDEHIEMMADLIRSTQ</sequence>
<dbReference type="PANTHER" id="PTHR11108:SF1">
    <property type="entry name" value="FERROCHELATASE, MITOCHONDRIAL"/>
    <property type="match status" value="1"/>
</dbReference>
<evidence type="ECO:0000256" key="4">
    <source>
        <dbReference type="ARBA" id="ARBA00023004"/>
    </source>
</evidence>
<dbReference type="OrthoDB" id="9809741at2"/>
<proteinExistence type="inferred from homology"/>
<dbReference type="GO" id="GO:0046872">
    <property type="term" value="F:metal ion binding"/>
    <property type="evidence" value="ECO:0007669"/>
    <property type="project" value="UniProtKB-KW"/>
</dbReference>
<organism evidence="11 12">
    <name type="scientific">Vibrio algivorus</name>
    <dbReference type="NCBI Taxonomy" id="1667024"/>
    <lineage>
        <taxon>Bacteria</taxon>
        <taxon>Pseudomonadati</taxon>
        <taxon>Pseudomonadota</taxon>
        <taxon>Gammaproteobacteria</taxon>
        <taxon>Vibrionales</taxon>
        <taxon>Vibrionaceae</taxon>
        <taxon>Vibrio</taxon>
    </lineage>
</organism>